<keyword evidence="2" id="KW-0863">Zinc-finger</keyword>
<evidence type="ECO:0000313" key="5">
    <source>
        <dbReference type="EMBL" id="KAK8985202.1"/>
    </source>
</evidence>
<reference evidence="5 6" key="1">
    <citation type="journal article" date="2024" name="G3 (Bethesda)">
        <title>Genome assembly of Hibiscus sabdariffa L. provides insights into metabolisms of medicinal natural products.</title>
        <authorList>
            <person name="Kim T."/>
        </authorList>
    </citation>
    <scope>NUCLEOTIDE SEQUENCE [LARGE SCALE GENOMIC DNA]</scope>
    <source>
        <strain evidence="5">TK-2024</strain>
        <tissue evidence="5">Old leaves</tissue>
    </source>
</reference>
<evidence type="ECO:0000256" key="2">
    <source>
        <dbReference type="ARBA" id="ARBA00022771"/>
    </source>
</evidence>
<dbReference type="InterPro" id="IPR013083">
    <property type="entry name" value="Znf_RING/FYVE/PHD"/>
</dbReference>
<keyword evidence="3" id="KW-0862">Zinc</keyword>
<feature type="coiled-coil region" evidence="4">
    <location>
        <begin position="94"/>
        <end position="167"/>
    </location>
</feature>
<keyword evidence="6" id="KW-1185">Reference proteome</keyword>
<dbReference type="PANTHER" id="PTHR42647:SF6">
    <property type="entry name" value="RING-TYPE DOMAIN-CONTAINING PROTEIN"/>
    <property type="match status" value="1"/>
</dbReference>
<comment type="caution">
    <text evidence="5">The sequence shown here is derived from an EMBL/GenBank/DDBJ whole genome shotgun (WGS) entry which is preliminary data.</text>
</comment>
<evidence type="ECO:0000256" key="1">
    <source>
        <dbReference type="ARBA" id="ARBA00022723"/>
    </source>
</evidence>
<dbReference type="PANTHER" id="PTHR42647">
    <property type="entry name" value="SBP (S-RIBONUCLEASE BINDING PROTEIN) FAMILY PROTEIN"/>
    <property type="match status" value="1"/>
</dbReference>
<sequence>MSLSSPPHFLHSKGKQFNTMVIQTHFLAHNNGAGDGGFNQFPFTTPQQQQLQQPWIIQSLCSDNNEIDQFILSQNERLRLLLQQQSKQQIAVLLKQIESKASSLFNQREQEIQKARNKTTELQNLLEKLETDNHAWRKMARESEAMVVSLNKKLEILREQAADAESCCEIEDGERRRKTTMVCKRCASPSVCVLLLPCRHLCSCKDCEAFLDSCPVCTTEKKASIEVLIS</sequence>
<dbReference type="Pfam" id="PF13920">
    <property type="entry name" value="zf-C3HC4_3"/>
    <property type="match status" value="1"/>
</dbReference>
<dbReference type="Gene3D" id="3.30.40.10">
    <property type="entry name" value="Zinc/RING finger domain, C3HC4 (zinc finger)"/>
    <property type="match status" value="1"/>
</dbReference>
<dbReference type="Proteomes" id="UP001396334">
    <property type="component" value="Unassembled WGS sequence"/>
</dbReference>
<name>A0ABR2PA73_9ROSI</name>
<organism evidence="5 6">
    <name type="scientific">Hibiscus sabdariffa</name>
    <name type="common">roselle</name>
    <dbReference type="NCBI Taxonomy" id="183260"/>
    <lineage>
        <taxon>Eukaryota</taxon>
        <taxon>Viridiplantae</taxon>
        <taxon>Streptophyta</taxon>
        <taxon>Embryophyta</taxon>
        <taxon>Tracheophyta</taxon>
        <taxon>Spermatophyta</taxon>
        <taxon>Magnoliopsida</taxon>
        <taxon>eudicotyledons</taxon>
        <taxon>Gunneridae</taxon>
        <taxon>Pentapetalae</taxon>
        <taxon>rosids</taxon>
        <taxon>malvids</taxon>
        <taxon>Malvales</taxon>
        <taxon>Malvaceae</taxon>
        <taxon>Malvoideae</taxon>
        <taxon>Hibiscus</taxon>
    </lineage>
</organism>
<evidence type="ECO:0000256" key="4">
    <source>
        <dbReference type="SAM" id="Coils"/>
    </source>
</evidence>
<protein>
    <recommendedName>
        <fullName evidence="7">RING-type domain-containing protein</fullName>
    </recommendedName>
</protein>
<evidence type="ECO:0000313" key="6">
    <source>
        <dbReference type="Proteomes" id="UP001396334"/>
    </source>
</evidence>
<keyword evidence="4" id="KW-0175">Coiled coil</keyword>
<keyword evidence="1" id="KW-0479">Metal-binding</keyword>
<proteinExistence type="predicted"/>
<gene>
    <name evidence="5" type="ORF">V6N11_068469</name>
</gene>
<accession>A0ABR2PA73</accession>
<dbReference type="EMBL" id="JBBPBN010000069">
    <property type="protein sequence ID" value="KAK8985202.1"/>
    <property type="molecule type" value="Genomic_DNA"/>
</dbReference>
<evidence type="ECO:0008006" key="7">
    <source>
        <dbReference type="Google" id="ProtNLM"/>
    </source>
</evidence>
<evidence type="ECO:0000256" key="3">
    <source>
        <dbReference type="ARBA" id="ARBA00022833"/>
    </source>
</evidence>